<dbReference type="GO" id="GO:0006310">
    <property type="term" value="P:DNA recombination"/>
    <property type="evidence" value="ECO:0007669"/>
    <property type="project" value="InterPro"/>
</dbReference>
<dbReference type="RefSeq" id="WP_240257134.1">
    <property type="nucleotide sequence ID" value="NZ_JAKTTI010000036.1"/>
</dbReference>
<accession>A0AAW5EDJ0</accession>
<proteinExistence type="predicted"/>
<dbReference type="InterPro" id="IPR049945">
    <property type="entry name" value="AAA_22"/>
</dbReference>
<dbReference type="GO" id="GO:0016887">
    <property type="term" value="F:ATP hydrolysis activity"/>
    <property type="evidence" value="ECO:0007669"/>
    <property type="project" value="InterPro"/>
</dbReference>
<dbReference type="EMBL" id="JAKTTI010000036">
    <property type="protein sequence ID" value="MCH1627213.1"/>
    <property type="molecule type" value="Genomic_DNA"/>
</dbReference>
<reference evidence="2" key="1">
    <citation type="submission" date="2022-02" db="EMBL/GenBank/DDBJ databases">
        <title>Fredinandcohnia quinoae sp. nov. isolated from Chenopodium quinoa seeds.</title>
        <authorList>
            <person name="Saati-Santamaria Z."/>
            <person name="Flores-Felix J.D."/>
            <person name="Igual J.M."/>
            <person name="Velazquez E."/>
            <person name="Garcia-Fraile P."/>
            <person name="Martinez-Molina E."/>
        </authorList>
    </citation>
    <scope>NUCLEOTIDE SEQUENCE</scope>
    <source>
        <strain evidence="2">SECRCQ15</strain>
    </source>
</reference>
<evidence type="ECO:0000313" key="3">
    <source>
        <dbReference type="Proteomes" id="UP001431131"/>
    </source>
</evidence>
<dbReference type="Pfam" id="PF13401">
    <property type="entry name" value="AAA_22"/>
    <property type="match status" value="1"/>
</dbReference>
<gene>
    <name evidence="2" type="ORF">MJG50_17910</name>
</gene>
<dbReference type="SUPFAM" id="SSF52540">
    <property type="entry name" value="P-loop containing nucleoside triphosphate hydrolases"/>
    <property type="match status" value="1"/>
</dbReference>
<dbReference type="CDD" id="cd14332">
    <property type="entry name" value="UBA_RuvA_C"/>
    <property type="match status" value="1"/>
</dbReference>
<dbReference type="GO" id="GO:0009378">
    <property type="term" value="F:four-way junction helicase activity"/>
    <property type="evidence" value="ECO:0007669"/>
    <property type="project" value="InterPro"/>
</dbReference>
<dbReference type="Gene3D" id="3.40.50.300">
    <property type="entry name" value="P-loop containing nucleotide triphosphate hydrolases"/>
    <property type="match status" value="1"/>
</dbReference>
<dbReference type="GO" id="GO:0006281">
    <property type="term" value="P:DNA repair"/>
    <property type="evidence" value="ECO:0007669"/>
    <property type="project" value="InterPro"/>
</dbReference>
<keyword evidence="2" id="KW-0067">ATP-binding</keyword>
<dbReference type="Proteomes" id="UP001431131">
    <property type="component" value="Unassembled WGS sequence"/>
</dbReference>
<sequence>MSKFIQAVYHDQVIGDYTGNAFIEALPPIFSKEDVIERLSHYPFFDPMEREMEGHHRFHLIQRLFNVYQVFPQTLDLENRISRLIRQGYVGRNPMTPEFAKGFTKGYEEIQQKNHNWVNDSIPRSMTIIGPSGMGKSTTLSRILNTYPQTIVHSGYKGKPFSFTQLVYVQLNCPHDSSVKGLVNQFFITVDNLIGTNYFEKFGRSNKLSVNTLMPIMNQVIRGHSIGFISIDEIQNLSLKGMGAKLMLNFFVGLTNQLSIPICLIGTPSAMAVLQREFRQARRGSGQGDMVFNRMEKDSYWRLFIESIWNYQWVRKPVELKEEYVDILYEESQGILDIAVKLFALSQIRAISTGREELSPKLISQVANENLKLVQPMLKALRKGDIHEIAKYEDIYFPFDSAVEKERIVLEKNSFIKATKAINKTVSTEQLQEEAIFRLNLLGLSKEKASKAVKDVLKDSKVQDVNDLAKQAYQYSLELTKEIKEEVDEESKSDLPKIVKEGKEQGLSAYQSLKKAGIIKTIEGVV</sequence>
<dbReference type="InterPro" id="IPR027417">
    <property type="entry name" value="P-loop_NTPase"/>
</dbReference>
<evidence type="ECO:0000313" key="2">
    <source>
        <dbReference type="EMBL" id="MCH1627213.1"/>
    </source>
</evidence>
<organism evidence="2 3">
    <name type="scientific">Fredinandcohnia quinoae</name>
    <dbReference type="NCBI Taxonomy" id="2918902"/>
    <lineage>
        <taxon>Bacteria</taxon>
        <taxon>Bacillati</taxon>
        <taxon>Bacillota</taxon>
        <taxon>Bacilli</taxon>
        <taxon>Bacillales</taxon>
        <taxon>Bacillaceae</taxon>
        <taxon>Fredinandcohnia</taxon>
    </lineage>
</organism>
<evidence type="ECO:0000259" key="1">
    <source>
        <dbReference type="Pfam" id="PF13401"/>
    </source>
</evidence>
<feature type="domain" description="ORC1/DEAH AAA+ ATPase" evidence="1">
    <location>
        <begin position="124"/>
        <end position="271"/>
    </location>
</feature>
<dbReference type="InterPro" id="IPR011114">
    <property type="entry name" value="RuvA_C"/>
</dbReference>
<dbReference type="GO" id="GO:0005524">
    <property type="term" value="F:ATP binding"/>
    <property type="evidence" value="ECO:0007669"/>
    <property type="project" value="UniProtKB-KW"/>
</dbReference>
<keyword evidence="2" id="KW-0547">Nucleotide-binding</keyword>
<dbReference type="AlphaFoldDB" id="A0AAW5EDJ0"/>
<comment type="caution">
    <text evidence="2">The sequence shown here is derived from an EMBL/GenBank/DDBJ whole genome shotgun (WGS) entry which is preliminary data.</text>
</comment>
<dbReference type="GO" id="GO:0009379">
    <property type="term" value="C:Holliday junction helicase complex"/>
    <property type="evidence" value="ECO:0007669"/>
    <property type="project" value="InterPro"/>
</dbReference>
<protein>
    <submittedName>
        <fullName evidence="2">ATP-binding protein</fullName>
    </submittedName>
</protein>
<keyword evidence="3" id="KW-1185">Reference proteome</keyword>
<name>A0AAW5EDJ0_9BACI</name>